<feature type="compositionally biased region" description="Basic and acidic residues" evidence="1">
    <location>
        <begin position="166"/>
        <end position="176"/>
    </location>
</feature>
<dbReference type="AlphaFoldDB" id="A0AA88E3R7"/>
<dbReference type="Proteomes" id="UP001187192">
    <property type="component" value="Unassembled WGS sequence"/>
</dbReference>
<feature type="region of interest" description="Disordered" evidence="1">
    <location>
        <begin position="83"/>
        <end position="147"/>
    </location>
</feature>
<feature type="compositionally biased region" description="Basic and acidic residues" evidence="1">
    <location>
        <begin position="123"/>
        <end position="135"/>
    </location>
</feature>
<name>A0AA88E3R7_FICCA</name>
<protein>
    <submittedName>
        <fullName evidence="2">Uncharacterized protein</fullName>
    </submittedName>
</protein>
<sequence>MDPYQSTSSMKLVEANQSILSFALLVAMEARKCSQQWNERSDDESSTVIVEMPLPTNLLNRHDVGITAVRSLKLKACLESNVDDGHGGRRFSDSSDGVEEAEGRSPMGDQSAPDLEFFLPHSNVDDGHGGRRFSDGSDGVEEAEGRSPWATDLRQIWKSPIATLDPRQRRQGDRDGAGGGNCPLWATDFGRIWTIGDPTSSNL</sequence>
<feature type="compositionally biased region" description="Basic and acidic residues" evidence="1">
    <location>
        <begin position="83"/>
        <end position="93"/>
    </location>
</feature>
<reference evidence="2" key="1">
    <citation type="submission" date="2023-07" db="EMBL/GenBank/DDBJ databases">
        <title>draft genome sequence of fig (Ficus carica).</title>
        <authorList>
            <person name="Takahashi T."/>
            <person name="Nishimura K."/>
        </authorList>
    </citation>
    <scope>NUCLEOTIDE SEQUENCE</scope>
</reference>
<dbReference type="EMBL" id="BTGU01000407">
    <property type="protein sequence ID" value="GMN67118.1"/>
    <property type="molecule type" value="Genomic_DNA"/>
</dbReference>
<organism evidence="2 3">
    <name type="scientific">Ficus carica</name>
    <name type="common">Common fig</name>
    <dbReference type="NCBI Taxonomy" id="3494"/>
    <lineage>
        <taxon>Eukaryota</taxon>
        <taxon>Viridiplantae</taxon>
        <taxon>Streptophyta</taxon>
        <taxon>Embryophyta</taxon>
        <taxon>Tracheophyta</taxon>
        <taxon>Spermatophyta</taxon>
        <taxon>Magnoliopsida</taxon>
        <taxon>eudicotyledons</taxon>
        <taxon>Gunneridae</taxon>
        <taxon>Pentapetalae</taxon>
        <taxon>rosids</taxon>
        <taxon>fabids</taxon>
        <taxon>Rosales</taxon>
        <taxon>Moraceae</taxon>
        <taxon>Ficeae</taxon>
        <taxon>Ficus</taxon>
    </lineage>
</organism>
<feature type="region of interest" description="Disordered" evidence="1">
    <location>
        <begin position="160"/>
        <end position="182"/>
    </location>
</feature>
<evidence type="ECO:0000256" key="1">
    <source>
        <dbReference type="SAM" id="MobiDB-lite"/>
    </source>
</evidence>
<accession>A0AA88E3R7</accession>
<proteinExistence type="predicted"/>
<gene>
    <name evidence="2" type="ORF">TIFTF001_036180</name>
</gene>
<comment type="caution">
    <text evidence="2">The sequence shown here is derived from an EMBL/GenBank/DDBJ whole genome shotgun (WGS) entry which is preliminary data.</text>
</comment>
<evidence type="ECO:0000313" key="2">
    <source>
        <dbReference type="EMBL" id="GMN67118.1"/>
    </source>
</evidence>
<keyword evidence="3" id="KW-1185">Reference proteome</keyword>
<evidence type="ECO:0000313" key="3">
    <source>
        <dbReference type="Proteomes" id="UP001187192"/>
    </source>
</evidence>